<keyword evidence="3 12" id="KW-0812">Transmembrane</keyword>
<feature type="domain" description="Cation efflux protein transmembrane" evidence="13">
    <location>
        <begin position="477"/>
        <end position="653"/>
    </location>
</feature>
<feature type="transmembrane region" description="Helical" evidence="12">
    <location>
        <begin position="631"/>
        <end position="649"/>
    </location>
</feature>
<evidence type="ECO:0000313" key="14">
    <source>
        <dbReference type="EMBL" id="KAF5339207.1"/>
    </source>
</evidence>
<dbReference type="GO" id="GO:0005794">
    <property type="term" value="C:Golgi apparatus"/>
    <property type="evidence" value="ECO:0007669"/>
    <property type="project" value="UniProtKB-SubCell"/>
</dbReference>
<keyword evidence="7" id="KW-0406">Ion transport</keyword>
<evidence type="ECO:0000256" key="12">
    <source>
        <dbReference type="SAM" id="Phobius"/>
    </source>
</evidence>
<keyword evidence="4" id="KW-0862">Zinc</keyword>
<keyword evidence="8 12" id="KW-0472">Membrane</keyword>
<evidence type="ECO:0000256" key="10">
    <source>
        <dbReference type="ARBA" id="ARBA00045455"/>
    </source>
</evidence>
<feature type="transmembrane region" description="Helical" evidence="12">
    <location>
        <begin position="402"/>
        <end position="422"/>
    </location>
</feature>
<organism evidence="14 15">
    <name type="scientific">Ephemerocybe angulata</name>
    <dbReference type="NCBI Taxonomy" id="980116"/>
    <lineage>
        <taxon>Eukaryota</taxon>
        <taxon>Fungi</taxon>
        <taxon>Dikarya</taxon>
        <taxon>Basidiomycota</taxon>
        <taxon>Agaricomycotina</taxon>
        <taxon>Agaricomycetes</taxon>
        <taxon>Agaricomycetidae</taxon>
        <taxon>Agaricales</taxon>
        <taxon>Agaricineae</taxon>
        <taxon>Psathyrellaceae</taxon>
        <taxon>Ephemerocybe</taxon>
    </lineage>
</organism>
<dbReference type="Pfam" id="PF01545">
    <property type="entry name" value="Cation_efflux"/>
    <property type="match status" value="1"/>
</dbReference>
<dbReference type="InterPro" id="IPR058533">
    <property type="entry name" value="Cation_efflux_TM"/>
</dbReference>
<evidence type="ECO:0000256" key="6">
    <source>
        <dbReference type="ARBA" id="ARBA00023034"/>
    </source>
</evidence>
<dbReference type="PANTHER" id="PTHR46531:SF1">
    <property type="entry name" value="ZINC TRANSPORTER 6"/>
    <property type="match status" value="1"/>
</dbReference>
<dbReference type="GO" id="GO:0006829">
    <property type="term" value="P:zinc ion transport"/>
    <property type="evidence" value="ECO:0007669"/>
    <property type="project" value="TreeGrafter"/>
</dbReference>
<dbReference type="PANTHER" id="PTHR46531">
    <property type="entry name" value="ZINC TRANSPORTER 6"/>
    <property type="match status" value="1"/>
</dbReference>
<dbReference type="InterPro" id="IPR052005">
    <property type="entry name" value="CDF_SLC30A"/>
</dbReference>
<feature type="transmembrane region" description="Helical" evidence="12">
    <location>
        <begin position="606"/>
        <end position="624"/>
    </location>
</feature>
<dbReference type="InterPro" id="IPR027469">
    <property type="entry name" value="Cation_efflux_TMD_sf"/>
</dbReference>
<dbReference type="Gene3D" id="1.20.1510.10">
    <property type="entry name" value="Cation efflux protein transmembrane domain"/>
    <property type="match status" value="1"/>
</dbReference>
<keyword evidence="6" id="KW-0333">Golgi apparatus</keyword>
<evidence type="ECO:0000256" key="4">
    <source>
        <dbReference type="ARBA" id="ARBA00022833"/>
    </source>
</evidence>
<evidence type="ECO:0000256" key="1">
    <source>
        <dbReference type="ARBA" id="ARBA00004166"/>
    </source>
</evidence>
<evidence type="ECO:0000256" key="7">
    <source>
        <dbReference type="ARBA" id="ARBA00023065"/>
    </source>
</evidence>
<dbReference type="GO" id="GO:0008324">
    <property type="term" value="F:monoatomic cation transmembrane transporter activity"/>
    <property type="evidence" value="ECO:0007669"/>
    <property type="project" value="InterPro"/>
</dbReference>
<feature type="compositionally biased region" description="Low complexity" evidence="11">
    <location>
        <begin position="105"/>
        <end position="118"/>
    </location>
</feature>
<evidence type="ECO:0000256" key="9">
    <source>
        <dbReference type="ARBA" id="ARBA00038600"/>
    </source>
</evidence>
<evidence type="ECO:0000256" key="8">
    <source>
        <dbReference type="ARBA" id="ARBA00023136"/>
    </source>
</evidence>
<comment type="function">
    <text evidence="10">Has probably no intrinsic transporter activity but together with SLC30A5 forms a functional zinc ion:proton antiporter heterodimer, mediating zinc entry into the lumen of organelles along the secretory pathway. As part of that zinc ion:proton antiporter, contributes to zinc ion homeostasis within the early secretory pathway and regulates the activation and folding of enzymes like alkaline phosphatases and enzymes involved in phosphatidylinositol glycan anchor biosynthesis.</text>
</comment>
<dbReference type="GO" id="GO:0030003">
    <property type="term" value="P:intracellular monoatomic cation homeostasis"/>
    <property type="evidence" value="ECO:0007669"/>
    <property type="project" value="UniProtKB-ARBA"/>
</dbReference>
<evidence type="ECO:0000256" key="5">
    <source>
        <dbReference type="ARBA" id="ARBA00022989"/>
    </source>
</evidence>
<evidence type="ECO:0000256" key="2">
    <source>
        <dbReference type="ARBA" id="ARBA00022448"/>
    </source>
</evidence>
<feature type="compositionally biased region" description="Polar residues" evidence="11">
    <location>
        <begin position="67"/>
        <end position="101"/>
    </location>
</feature>
<proteinExistence type="predicted"/>
<feature type="transmembrane region" description="Helical" evidence="12">
    <location>
        <begin position="538"/>
        <end position="557"/>
    </location>
</feature>
<gene>
    <name evidence="14" type="ORF">D9611_011221</name>
</gene>
<keyword evidence="5 12" id="KW-1133">Transmembrane helix</keyword>
<dbReference type="AlphaFoldDB" id="A0A8H5FJS9"/>
<feature type="transmembrane region" description="Helical" evidence="12">
    <location>
        <begin position="488"/>
        <end position="506"/>
    </location>
</feature>
<feature type="compositionally biased region" description="Basic residues" evidence="11">
    <location>
        <begin position="322"/>
        <end position="333"/>
    </location>
</feature>
<comment type="subcellular location">
    <subcellularLocation>
        <location evidence="1">Golgi apparatus</location>
        <location evidence="1">trans-Golgi network membrane</location>
        <topology evidence="1">Multi-pass membrane protein</topology>
    </subcellularLocation>
</comment>
<evidence type="ECO:0000256" key="3">
    <source>
        <dbReference type="ARBA" id="ARBA00022692"/>
    </source>
</evidence>
<sequence length="793" mass="83989">MSQVSPTQQIHRRKSSKDESEATILISPPPDSESTFDLNGYDVPAITPIGAPPPRRNRLSMGPPPISQTGRHTRTYSNTGLSPTSASPMRTTFGVPQTNGNGHYPPLSSPFRSSFSTSQNGHSHGRNRSISAYSPSLPSPLTIPNMEDLQAQALASSALPSSTTLPNMNMGHRPPSLKAPSYSNPERGPVSALPVPSSPILPNGTPDGPSSATTAAQHKRRHSRMHSRNLSVFFPRPGSLPSTVISEDGDQDEAPVSTIPEAGSSVNVPGTRSFRKGSASNPPLTPLGQGFKFGGQPSAADDDPDSDAPSPTTNGGPAFSKPARRGHHHKHSMSHSFFSFLEPGSNNPAPPSADLLHTQPTPIPQSPWAPMSAFPETSTGSAFVTPRANGAARPALQQSEDIPVGAAAVGVAQFLLGAYLWVSGQQIGSLSTTGLGYWVVFDAFGVAVGRVAPPWLARAPAVGSSVGAEKEAARKKIRRPYGNGRMETVLMFAQAVYLMFSSVYVCKETVEHLLLSAGGQEGHHHHSGDENPHTGIDFPIIIIFLTFASLLSTAFFYENNSHLVNLSGNRLPTLSTFMRSISGSKRSHNHDAPPTDPLAIVLTNPFVASPLFIAASIILVALFLAPAQHRLADLALAFVIAVLTFQVAYRASVVLGNVLLQTAPTKGMPSGKLESLHRAVREIERHPHVSHLPPPHIWQLTPSLTAHAATALHAGKGAAAPSAVTASGSSSFANDALVVTMDIHVRQDLTDDDVLALTKWAWERCVNALGGYKEFRDVGEVGGPEVTVGIVRG</sequence>
<evidence type="ECO:0000259" key="13">
    <source>
        <dbReference type="Pfam" id="PF01545"/>
    </source>
</evidence>
<dbReference type="GO" id="GO:0098771">
    <property type="term" value="P:inorganic ion homeostasis"/>
    <property type="evidence" value="ECO:0007669"/>
    <property type="project" value="UniProtKB-ARBA"/>
</dbReference>
<evidence type="ECO:0000256" key="11">
    <source>
        <dbReference type="SAM" id="MobiDB-lite"/>
    </source>
</evidence>
<comment type="subunit">
    <text evidence="9">Heterodimer with SLC30A5; form a functional zinc ion transmembrane transporter.</text>
</comment>
<dbReference type="SUPFAM" id="SSF161111">
    <property type="entry name" value="Cation efflux protein transmembrane domain-like"/>
    <property type="match status" value="1"/>
</dbReference>
<dbReference type="GO" id="GO:0016020">
    <property type="term" value="C:membrane"/>
    <property type="evidence" value="ECO:0007669"/>
    <property type="project" value="InterPro"/>
</dbReference>
<reference evidence="14 15" key="1">
    <citation type="journal article" date="2020" name="ISME J.">
        <title>Uncovering the hidden diversity of litter-decomposition mechanisms in mushroom-forming fungi.</title>
        <authorList>
            <person name="Floudas D."/>
            <person name="Bentzer J."/>
            <person name="Ahren D."/>
            <person name="Johansson T."/>
            <person name="Persson P."/>
            <person name="Tunlid A."/>
        </authorList>
    </citation>
    <scope>NUCLEOTIDE SEQUENCE [LARGE SCALE GENOMIC DNA]</scope>
    <source>
        <strain evidence="14 15">CBS 175.51</strain>
    </source>
</reference>
<comment type="caution">
    <text evidence="14">The sequence shown here is derived from an EMBL/GenBank/DDBJ whole genome shotgun (WGS) entry which is preliminary data.</text>
</comment>
<protein>
    <recommendedName>
        <fullName evidence="13">Cation efflux protein transmembrane domain-containing protein</fullName>
    </recommendedName>
</protein>
<feature type="compositionally biased region" description="Basic residues" evidence="11">
    <location>
        <begin position="217"/>
        <end position="227"/>
    </location>
</feature>
<keyword evidence="15" id="KW-1185">Reference proteome</keyword>
<feature type="region of interest" description="Disordered" evidence="11">
    <location>
        <begin position="160"/>
        <end position="358"/>
    </location>
</feature>
<accession>A0A8H5FJS9</accession>
<feature type="region of interest" description="Disordered" evidence="11">
    <location>
        <begin position="1"/>
        <end position="143"/>
    </location>
</feature>
<dbReference type="Proteomes" id="UP000541558">
    <property type="component" value="Unassembled WGS sequence"/>
</dbReference>
<dbReference type="OrthoDB" id="5382797at2759"/>
<name>A0A8H5FJS9_9AGAR</name>
<keyword evidence="2" id="KW-0813">Transport</keyword>
<dbReference type="EMBL" id="JAACJK010000009">
    <property type="protein sequence ID" value="KAF5339207.1"/>
    <property type="molecule type" value="Genomic_DNA"/>
</dbReference>
<evidence type="ECO:0000313" key="15">
    <source>
        <dbReference type="Proteomes" id="UP000541558"/>
    </source>
</evidence>